<evidence type="ECO:0000256" key="1">
    <source>
        <dbReference type="ARBA" id="ARBA00003365"/>
    </source>
</evidence>
<dbReference type="OrthoDB" id="9804578at2"/>
<evidence type="ECO:0000313" key="12">
    <source>
        <dbReference type="Proteomes" id="UP000448943"/>
    </source>
</evidence>
<accession>A0A6N9Q6K5</accession>
<dbReference type="PANTHER" id="PTHR43406">
    <property type="entry name" value="TRYPTOPHAN SYNTHASE, ALPHA CHAIN"/>
    <property type="match status" value="1"/>
</dbReference>
<dbReference type="EMBL" id="SIJB01000032">
    <property type="protein sequence ID" value="NBI30482.1"/>
    <property type="molecule type" value="Genomic_DNA"/>
</dbReference>
<evidence type="ECO:0000313" key="11">
    <source>
        <dbReference type="EMBL" id="NBI30482.1"/>
    </source>
</evidence>
<comment type="subunit">
    <text evidence="3 9">Tetramer of two alpha and two beta chains.</text>
</comment>
<dbReference type="EC" id="4.2.1.20" evidence="9"/>
<dbReference type="NCBIfam" id="TIGR00262">
    <property type="entry name" value="trpA"/>
    <property type="match status" value="1"/>
</dbReference>
<dbReference type="Pfam" id="PF00290">
    <property type="entry name" value="Trp_syntA"/>
    <property type="match status" value="1"/>
</dbReference>
<feature type="active site" description="Proton acceptor" evidence="9">
    <location>
        <position position="60"/>
    </location>
</feature>
<comment type="catalytic activity">
    <reaction evidence="8 9">
        <text>(1S,2R)-1-C-(indol-3-yl)glycerol 3-phosphate + L-serine = D-glyceraldehyde 3-phosphate + L-tryptophan + H2O</text>
        <dbReference type="Rhea" id="RHEA:10532"/>
        <dbReference type="ChEBI" id="CHEBI:15377"/>
        <dbReference type="ChEBI" id="CHEBI:33384"/>
        <dbReference type="ChEBI" id="CHEBI:57912"/>
        <dbReference type="ChEBI" id="CHEBI:58866"/>
        <dbReference type="ChEBI" id="CHEBI:59776"/>
        <dbReference type="EC" id="4.2.1.20"/>
    </reaction>
</comment>
<evidence type="ECO:0000256" key="3">
    <source>
        <dbReference type="ARBA" id="ARBA00011270"/>
    </source>
</evidence>
<protein>
    <recommendedName>
        <fullName evidence="9">Tryptophan synthase alpha chain</fullName>
        <ecNumber evidence="9">4.2.1.20</ecNumber>
    </recommendedName>
</protein>
<dbReference type="InterPro" id="IPR013785">
    <property type="entry name" value="Aldolase_TIM"/>
</dbReference>
<dbReference type="GO" id="GO:0005829">
    <property type="term" value="C:cytosol"/>
    <property type="evidence" value="ECO:0007669"/>
    <property type="project" value="TreeGrafter"/>
</dbReference>
<dbReference type="CDD" id="cd04724">
    <property type="entry name" value="Tryptophan_synthase_alpha"/>
    <property type="match status" value="1"/>
</dbReference>
<keyword evidence="4 9" id="KW-0028">Amino-acid biosynthesis</keyword>
<evidence type="ECO:0000256" key="2">
    <source>
        <dbReference type="ARBA" id="ARBA00004733"/>
    </source>
</evidence>
<evidence type="ECO:0000256" key="5">
    <source>
        <dbReference type="ARBA" id="ARBA00022822"/>
    </source>
</evidence>
<keyword evidence="12" id="KW-1185">Reference proteome</keyword>
<comment type="similarity">
    <text evidence="9 10">Belongs to the TrpA family.</text>
</comment>
<dbReference type="InterPro" id="IPR011060">
    <property type="entry name" value="RibuloseP-bd_barrel"/>
</dbReference>
<dbReference type="PROSITE" id="PS00167">
    <property type="entry name" value="TRP_SYNTHASE_ALPHA"/>
    <property type="match status" value="1"/>
</dbReference>
<dbReference type="FunFam" id="3.20.20.70:FF:000037">
    <property type="entry name" value="Tryptophan synthase alpha chain"/>
    <property type="match status" value="1"/>
</dbReference>
<dbReference type="HAMAP" id="MF_00131">
    <property type="entry name" value="Trp_synth_alpha"/>
    <property type="match status" value="1"/>
</dbReference>
<sequence>MNLIDQKFKELKKQDKTALIPFLTMGDPDIETSIQIIKELEAAGADIVELGLPYSDPLADGPVIQRASERALKHNINIHSCLEIAKKARQKNVSLPFILFTYYNPVLQFGLESFFEELQAHQISGVIIPDLPIEEDEEVRAISERYQIHLIPLVAPTSKDRITSISKKAAGFVYCVSSLGVTGVRSSFYDGIDDFISLVKQSTDLPVAVGFGISTNEQFAKFSKICDGVVVGSAIVRNIEEQLPLLQSAETKEKGLLQIREFVAQLKE</sequence>
<comment type="caution">
    <text evidence="11">The sequence shown here is derived from an EMBL/GenBank/DDBJ whole genome shotgun (WGS) entry which is preliminary data.</text>
</comment>
<evidence type="ECO:0000256" key="9">
    <source>
        <dbReference type="HAMAP-Rule" id="MF_00131"/>
    </source>
</evidence>
<proteinExistence type="inferred from homology"/>
<dbReference type="RefSeq" id="WP_160647289.1">
    <property type="nucleotide sequence ID" value="NZ_SIJB01000032.1"/>
</dbReference>
<dbReference type="Proteomes" id="UP000448943">
    <property type="component" value="Unassembled WGS sequence"/>
</dbReference>
<keyword evidence="7 9" id="KW-0456">Lyase</keyword>
<dbReference type="UniPathway" id="UPA00035">
    <property type="reaction ID" value="UER00044"/>
</dbReference>
<organism evidence="11 12">
    <name type="scientific">Chengkuizengella marina</name>
    <dbReference type="NCBI Taxonomy" id="2507566"/>
    <lineage>
        <taxon>Bacteria</taxon>
        <taxon>Bacillati</taxon>
        <taxon>Bacillota</taxon>
        <taxon>Bacilli</taxon>
        <taxon>Bacillales</taxon>
        <taxon>Paenibacillaceae</taxon>
        <taxon>Chengkuizengella</taxon>
    </lineage>
</organism>
<keyword evidence="6 9" id="KW-0057">Aromatic amino acid biosynthesis</keyword>
<dbReference type="SUPFAM" id="SSF51366">
    <property type="entry name" value="Ribulose-phoshate binding barrel"/>
    <property type="match status" value="1"/>
</dbReference>
<reference evidence="11 12" key="1">
    <citation type="submission" date="2019-01" db="EMBL/GenBank/DDBJ databases">
        <title>Chengkuizengella sp. nov., isolated from deep-sea sediment of East Pacific Ocean.</title>
        <authorList>
            <person name="Yang J."/>
            <person name="Lai Q."/>
            <person name="Shao Z."/>
        </authorList>
    </citation>
    <scope>NUCLEOTIDE SEQUENCE [LARGE SCALE GENOMIC DNA]</scope>
    <source>
        <strain evidence="11 12">YPA3-1-1</strain>
    </source>
</reference>
<comment type="pathway">
    <text evidence="2 9">Amino-acid biosynthesis; L-tryptophan biosynthesis; L-tryptophan from chorismate: step 5/5.</text>
</comment>
<name>A0A6N9Q6K5_9BACL</name>
<keyword evidence="5 9" id="KW-0822">Tryptophan biosynthesis</keyword>
<dbReference type="PANTHER" id="PTHR43406:SF1">
    <property type="entry name" value="TRYPTOPHAN SYNTHASE ALPHA CHAIN, CHLOROPLASTIC"/>
    <property type="match status" value="1"/>
</dbReference>
<dbReference type="InterPro" id="IPR018204">
    <property type="entry name" value="Trp_synthase_alpha_AS"/>
</dbReference>
<evidence type="ECO:0000256" key="4">
    <source>
        <dbReference type="ARBA" id="ARBA00022605"/>
    </source>
</evidence>
<feature type="active site" description="Proton acceptor" evidence="9">
    <location>
        <position position="49"/>
    </location>
</feature>
<dbReference type="InterPro" id="IPR002028">
    <property type="entry name" value="Trp_synthase_suA"/>
</dbReference>
<evidence type="ECO:0000256" key="10">
    <source>
        <dbReference type="RuleBase" id="RU003662"/>
    </source>
</evidence>
<evidence type="ECO:0000256" key="6">
    <source>
        <dbReference type="ARBA" id="ARBA00023141"/>
    </source>
</evidence>
<comment type="function">
    <text evidence="1 9">The alpha subunit is responsible for the aldol cleavage of indoleglycerol phosphate to indole and glyceraldehyde 3-phosphate.</text>
</comment>
<evidence type="ECO:0000256" key="7">
    <source>
        <dbReference type="ARBA" id="ARBA00023239"/>
    </source>
</evidence>
<dbReference type="Gene3D" id="3.20.20.70">
    <property type="entry name" value="Aldolase class I"/>
    <property type="match status" value="1"/>
</dbReference>
<evidence type="ECO:0000256" key="8">
    <source>
        <dbReference type="ARBA" id="ARBA00049047"/>
    </source>
</evidence>
<gene>
    <name evidence="9" type="primary">trpA</name>
    <name evidence="11" type="ORF">ERL59_16155</name>
</gene>
<dbReference type="GO" id="GO:0004834">
    <property type="term" value="F:tryptophan synthase activity"/>
    <property type="evidence" value="ECO:0007669"/>
    <property type="project" value="UniProtKB-UniRule"/>
</dbReference>
<dbReference type="AlphaFoldDB" id="A0A6N9Q6K5"/>